<evidence type="ECO:0000256" key="1">
    <source>
        <dbReference type="SAM" id="SignalP"/>
    </source>
</evidence>
<accession>A0ABS0T534</accession>
<keyword evidence="1" id="KW-0732">Signal</keyword>
<evidence type="ECO:0000313" key="3">
    <source>
        <dbReference type="Proteomes" id="UP000639859"/>
    </source>
</evidence>
<feature type="chain" id="PRO_5046227014" evidence="1">
    <location>
        <begin position="21"/>
        <end position="207"/>
    </location>
</feature>
<protein>
    <submittedName>
        <fullName evidence="2">Uncharacterized protein</fullName>
    </submittedName>
</protein>
<reference evidence="2 3" key="1">
    <citation type="submission" date="2020-11" db="EMBL/GenBank/DDBJ databases">
        <title>genome sequence of strain KACC 18849.</title>
        <authorList>
            <person name="Gao J."/>
            <person name="Zhang X."/>
        </authorList>
    </citation>
    <scope>NUCLEOTIDE SEQUENCE [LARGE SCALE GENOMIC DNA]</scope>
    <source>
        <strain evidence="2 3">KACC 18849</strain>
    </source>
</reference>
<dbReference type="EMBL" id="JADWOX010000019">
    <property type="protein sequence ID" value="MBI1686205.1"/>
    <property type="molecule type" value="Genomic_DNA"/>
</dbReference>
<comment type="caution">
    <text evidence="2">The sequence shown here is derived from an EMBL/GenBank/DDBJ whole genome shotgun (WGS) entry which is preliminary data.</text>
</comment>
<gene>
    <name evidence="2" type="ORF">I4Q42_21260</name>
</gene>
<sequence>MRTIMIAAAASLLACGAAQAQDATGPVQGPASDCLWSALPADARAEVRDAYGQGMPAATTALGRHDAEVKAAAPACIGRDGAPTLWIQFAAASAMIRDVSLQKIVAEGLAVTAQSLRAAWTAADPAARACFRVNAARVYGPHAEALLQGQTCPNPKVIAALVKAAGIDLADRSAASQAFIHFNAIAQAEFADSLLAMYREKAPAKGS</sequence>
<dbReference type="Proteomes" id="UP000639859">
    <property type="component" value="Unassembled WGS sequence"/>
</dbReference>
<dbReference type="PROSITE" id="PS51257">
    <property type="entry name" value="PROKAR_LIPOPROTEIN"/>
    <property type="match status" value="1"/>
</dbReference>
<organism evidence="2 3">
    <name type="scientific">Caulobacter hibisci</name>
    <dbReference type="NCBI Taxonomy" id="2035993"/>
    <lineage>
        <taxon>Bacteria</taxon>
        <taxon>Pseudomonadati</taxon>
        <taxon>Pseudomonadota</taxon>
        <taxon>Alphaproteobacteria</taxon>
        <taxon>Caulobacterales</taxon>
        <taxon>Caulobacteraceae</taxon>
        <taxon>Caulobacter</taxon>
    </lineage>
</organism>
<keyword evidence="3" id="KW-1185">Reference proteome</keyword>
<dbReference type="RefSeq" id="WP_198578098.1">
    <property type="nucleotide sequence ID" value="NZ_JADWOX010000019.1"/>
</dbReference>
<proteinExistence type="predicted"/>
<feature type="signal peptide" evidence="1">
    <location>
        <begin position="1"/>
        <end position="20"/>
    </location>
</feature>
<evidence type="ECO:0000313" key="2">
    <source>
        <dbReference type="EMBL" id="MBI1686205.1"/>
    </source>
</evidence>
<name>A0ABS0T534_9CAUL</name>